<comment type="caution">
    <text evidence="3">The sequence shown here is derived from an EMBL/GenBank/DDBJ whole genome shotgun (WGS) entry which is preliminary data.</text>
</comment>
<dbReference type="RefSeq" id="WP_074980867.1">
    <property type="nucleotide sequence ID" value="NZ_FOLS01000015.1"/>
</dbReference>
<keyword evidence="4" id="KW-1185">Reference proteome</keyword>
<dbReference type="Pfam" id="PF13699">
    <property type="entry name" value="eCIS_core"/>
    <property type="match status" value="1"/>
</dbReference>
<evidence type="ECO:0000259" key="2">
    <source>
        <dbReference type="Pfam" id="PF13699"/>
    </source>
</evidence>
<sequence>MIATHGTREPSPASGADWLLQRKCACGGDSGPQGQCEECEREEQGALQPKLWIGAQDEPLEQEADRVAEQVMAAEPPAKVTPTSGALARKPATAGPGAGQAPGIVHDVLREPGQPLAAEARGFFEPRFGHDFAQVRVHADARADASAQAVQARAYTVGHDLVFAAGQYRPQSPEGRQLLAHELTHVLQQGPGLRRKPADKPKAAAPDPLCAKFDFDKARKAVEAQAKLAAKGDLLQLIRALKPIRRCASAAQQAEVKSALASTLSADKADEAWKAAGTAFGGYVGFYPGFAPDIKTHLGKLGASESLASDTFELSAEGATHKSRAKKTAKADLGDLGRTDIVYFRGHQYAQYKAPGLFADGDETRGFDLRYVEKAGGFANVKLMISTSCATLCKEAVAVFTSLFPNAVILGYRKSAPLQGAAVRSDLTKRINELNRPLLIDDPVDVAAIIDTWKSVVESRHKGQTGPQPGILQGGTVTYWDGSAWQTIAATDAKNACKVKGDFRDQYPAP</sequence>
<dbReference type="AlphaFoldDB" id="A0AAQ1KH30"/>
<evidence type="ECO:0000313" key="4">
    <source>
        <dbReference type="Proteomes" id="UP000183385"/>
    </source>
</evidence>
<protein>
    <recommendedName>
        <fullName evidence="2">eCIS core domain-containing protein</fullName>
    </recommendedName>
</protein>
<accession>A0AAQ1KH30</accession>
<feature type="region of interest" description="Disordered" evidence="1">
    <location>
        <begin position="76"/>
        <end position="100"/>
    </location>
</feature>
<name>A0AAQ1KH30_9PSED</name>
<dbReference type="EMBL" id="FOLS01000015">
    <property type="protein sequence ID" value="SFD04371.1"/>
    <property type="molecule type" value="Genomic_DNA"/>
</dbReference>
<evidence type="ECO:0000256" key="1">
    <source>
        <dbReference type="SAM" id="MobiDB-lite"/>
    </source>
</evidence>
<evidence type="ECO:0000313" key="3">
    <source>
        <dbReference type="EMBL" id="SFD04371.1"/>
    </source>
</evidence>
<proteinExistence type="predicted"/>
<reference evidence="3 4" key="1">
    <citation type="submission" date="2016-10" db="EMBL/GenBank/DDBJ databases">
        <authorList>
            <person name="Varghese N."/>
            <person name="Submissions S."/>
        </authorList>
    </citation>
    <scope>NUCLEOTIDE SEQUENCE [LARGE SCALE GENOMIC DNA]</scope>
    <source>
        <strain evidence="3 4">LMG 18378</strain>
    </source>
</reference>
<gene>
    <name evidence="3" type="ORF">SAMN05216577_11557</name>
</gene>
<dbReference type="InterPro" id="IPR025295">
    <property type="entry name" value="eCIS_core_dom"/>
</dbReference>
<feature type="domain" description="eCIS core" evidence="2">
    <location>
        <begin position="115"/>
        <end position="190"/>
    </location>
</feature>
<organism evidence="3 4">
    <name type="scientific">Pseudomonas citronellolis</name>
    <dbReference type="NCBI Taxonomy" id="53408"/>
    <lineage>
        <taxon>Bacteria</taxon>
        <taxon>Pseudomonadati</taxon>
        <taxon>Pseudomonadota</taxon>
        <taxon>Gammaproteobacteria</taxon>
        <taxon>Pseudomonadales</taxon>
        <taxon>Pseudomonadaceae</taxon>
        <taxon>Pseudomonas</taxon>
    </lineage>
</organism>
<dbReference type="Proteomes" id="UP000183385">
    <property type="component" value="Unassembled WGS sequence"/>
</dbReference>
<feature type="compositionally biased region" description="Low complexity" evidence="1">
    <location>
        <begin position="91"/>
        <end position="100"/>
    </location>
</feature>